<organism evidence="1 2">
    <name type="scientific">Phaseolus angularis</name>
    <name type="common">Azuki bean</name>
    <name type="synonym">Vigna angularis</name>
    <dbReference type="NCBI Taxonomy" id="3914"/>
    <lineage>
        <taxon>Eukaryota</taxon>
        <taxon>Viridiplantae</taxon>
        <taxon>Streptophyta</taxon>
        <taxon>Embryophyta</taxon>
        <taxon>Tracheophyta</taxon>
        <taxon>Spermatophyta</taxon>
        <taxon>Magnoliopsida</taxon>
        <taxon>eudicotyledons</taxon>
        <taxon>Gunneridae</taxon>
        <taxon>Pentapetalae</taxon>
        <taxon>rosids</taxon>
        <taxon>fabids</taxon>
        <taxon>Fabales</taxon>
        <taxon>Fabaceae</taxon>
        <taxon>Papilionoideae</taxon>
        <taxon>50 kb inversion clade</taxon>
        <taxon>NPAAA clade</taxon>
        <taxon>indigoferoid/millettioid clade</taxon>
        <taxon>Phaseoleae</taxon>
        <taxon>Vigna</taxon>
    </lineage>
</organism>
<evidence type="ECO:0000313" key="2">
    <source>
        <dbReference type="Proteomes" id="UP000053144"/>
    </source>
</evidence>
<dbReference type="AlphaFoldDB" id="A0A0L9UZ95"/>
<dbReference type="Proteomes" id="UP000053144">
    <property type="component" value="Chromosome 7"/>
</dbReference>
<reference evidence="2" key="1">
    <citation type="journal article" date="2015" name="Proc. Natl. Acad. Sci. U.S.A.">
        <title>Genome sequencing of adzuki bean (Vigna angularis) provides insight into high starch and low fat accumulation and domestication.</title>
        <authorList>
            <person name="Yang K."/>
            <person name="Tian Z."/>
            <person name="Chen C."/>
            <person name="Luo L."/>
            <person name="Zhao B."/>
            <person name="Wang Z."/>
            <person name="Yu L."/>
            <person name="Li Y."/>
            <person name="Sun Y."/>
            <person name="Li W."/>
            <person name="Chen Y."/>
            <person name="Li Y."/>
            <person name="Zhang Y."/>
            <person name="Ai D."/>
            <person name="Zhao J."/>
            <person name="Shang C."/>
            <person name="Ma Y."/>
            <person name="Wu B."/>
            <person name="Wang M."/>
            <person name="Gao L."/>
            <person name="Sun D."/>
            <person name="Zhang P."/>
            <person name="Guo F."/>
            <person name="Wang W."/>
            <person name="Li Y."/>
            <person name="Wang J."/>
            <person name="Varshney R.K."/>
            <person name="Wang J."/>
            <person name="Ling H.Q."/>
            <person name="Wan P."/>
        </authorList>
    </citation>
    <scope>NUCLEOTIDE SEQUENCE</scope>
    <source>
        <strain evidence="2">cv. Jingnong 6</strain>
    </source>
</reference>
<dbReference type="EMBL" id="CM003377">
    <property type="protein sequence ID" value="KOM48006.1"/>
    <property type="molecule type" value="Genomic_DNA"/>
</dbReference>
<gene>
    <name evidence="1" type="ORF">LR48_Vigan07g171000</name>
</gene>
<proteinExistence type="predicted"/>
<sequence length="129" mass="14530">MIAPPRKQNPSNNECTQVPFSCEFHECLQPLIIQLVVEAKTFSSDDLGSSPSISQGTIYLKNKEGFTMNLKTSQQLFAHFKWKLEDGPTRAIPTHEEGEALKKQLGGAEHLPPTAKRHQICHIFLKARF</sequence>
<evidence type="ECO:0000313" key="1">
    <source>
        <dbReference type="EMBL" id="KOM48006.1"/>
    </source>
</evidence>
<name>A0A0L9UZ95_PHAAN</name>
<protein>
    <submittedName>
        <fullName evidence="1">Uncharacterized protein</fullName>
    </submittedName>
</protein>
<accession>A0A0L9UZ95</accession>
<dbReference type="Gramene" id="KOM48006">
    <property type="protein sequence ID" value="KOM48006"/>
    <property type="gene ID" value="LR48_Vigan07g171000"/>
</dbReference>